<protein>
    <recommendedName>
        <fullName evidence="2">F-box domain-containing protein</fullName>
    </recommendedName>
</protein>
<feature type="domain" description="F-box" evidence="2">
    <location>
        <begin position="1"/>
        <end position="44"/>
    </location>
</feature>
<sequence>MPLEVLLFISYYLTTPDYCNLRQSCKHIEASLHSSFAKEYFSKRQFVLTEFSLQALVDISRCKFSPYLTHVILAAERPVWARPHTFPAVDSAAEATRRLRMRQEYSSHINLINFSQDLEMLADAFSNLPNLDTIGIRDFNSRSRFRDQPLVEWRSYGATTYQRDTGLALARPASTVAFGHGSPQLVLDNNWPWYEARLFAGLLQALGKSGSRPKRFEVILRHHGLFDVAFNLPRFSEPFNDSVLARLDTLFLDLSDDFIPAMTRSGPDQTPSNCTNYFLRAFLSKLPALSSLRLNFANCDRHRTCDFLLWLAALLPLSAAAGSATATTAATTGAALAGSMQRTGTDAGVNLSPPPPVSFSKLKQLDLGKVSIRVDILTDLVTKYEASLQGLSFYNVILMGKMHSSHPYLDLEEALRHFIKSDVALTSLKLDSVYNDHGPSLQTLPVRFNATARSRDWRGKDKENGLKEMVSSMVIDWPDSEDESMDDSDEMGSGEDSDDEDDEDDDGDGE</sequence>
<dbReference type="GeneID" id="92095769"/>
<feature type="compositionally biased region" description="Acidic residues" evidence="1">
    <location>
        <begin position="478"/>
        <end position="510"/>
    </location>
</feature>
<evidence type="ECO:0000259" key="2">
    <source>
        <dbReference type="PROSITE" id="PS50181"/>
    </source>
</evidence>
<name>A0ABR1TSQ6_9PEZI</name>
<organism evidence="3 4">
    <name type="scientific">Apiospora phragmitis</name>
    <dbReference type="NCBI Taxonomy" id="2905665"/>
    <lineage>
        <taxon>Eukaryota</taxon>
        <taxon>Fungi</taxon>
        <taxon>Dikarya</taxon>
        <taxon>Ascomycota</taxon>
        <taxon>Pezizomycotina</taxon>
        <taxon>Sordariomycetes</taxon>
        <taxon>Xylariomycetidae</taxon>
        <taxon>Amphisphaeriales</taxon>
        <taxon>Apiosporaceae</taxon>
        <taxon>Apiospora</taxon>
    </lineage>
</organism>
<dbReference type="RefSeq" id="XP_066711816.1">
    <property type="nucleotide sequence ID" value="XM_066862706.1"/>
</dbReference>
<comment type="caution">
    <text evidence="3">The sequence shown here is derived from an EMBL/GenBank/DDBJ whole genome shotgun (WGS) entry which is preliminary data.</text>
</comment>
<keyword evidence="4" id="KW-1185">Reference proteome</keyword>
<evidence type="ECO:0000256" key="1">
    <source>
        <dbReference type="SAM" id="MobiDB-lite"/>
    </source>
</evidence>
<accession>A0ABR1TSQ6</accession>
<evidence type="ECO:0000313" key="3">
    <source>
        <dbReference type="EMBL" id="KAK8049567.1"/>
    </source>
</evidence>
<dbReference type="PROSITE" id="PS50181">
    <property type="entry name" value="FBOX"/>
    <property type="match status" value="1"/>
</dbReference>
<gene>
    <name evidence="3" type="ORF">PG994_011297</name>
</gene>
<reference evidence="3 4" key="1">
    <citation type="submission" date="2023-01" db="EMBL/GenBank/DDBJ databases">
        <title>Analysis of 21 Apiospora genomes using comparative genomics revels a genus with tremendous synthesis potential of carbohydrate active enzymes and secondary metabolites.</title>
        <authorList>
            <person name="Sorensen T."/>
        </authorList>
    </citation>
    <scope>NUCLEOTIDE SEQUENCE [LARGE SCALE GENOMIC DNA]</scope>
    <source>
        <strain evidence="3 4">CBS 135458</strain>
    </source>
</reference>
<feature type="region of interest" description="Disordered" evidence="1">
    <location>
        <begin position="473"/>
        <end position="510"/>
    </location>
</feature>
<evidence type="ECO:0000313" key="4">
    <source>
        <dbReference type="Proteomes" id="UP001480595"/>
    </source>
</evidence>
<proteinExistence type="predicted"/>
<dbReference type="Proteomes" id="UP001480595">
    <property type="component" value="Unassembled WGS sequence"/>
</dbReference>
<dbReference type="InterPro" id="IPR001810">
    <property type="entry name" value="F-box_dom"/>
</dbReference>
<dbReference type="EMBL" id="JAQQWL010000011">
    <property type="protein sequence ID" value="KAK8049567.1"/>
    <property type="molecule type" value="Genomic_DNA"/>
</dbReference>